<dbReference type="Proteomes" id="UP000075737">
    <property type="component" value="Unassembled WGS sequence"/>
</dbReference>
<gene>
    <name evidence="1" type="ORF">ATZ99_08940</name>
</gene>
<reference evidence="1 2" key="1">
    <citation type="submission" date="2015-12" db="EMBL/GenBank/DDBJ databases">
        <title>Draft genome of Thermovenabulum gondwanense isolated from a red thermophilic microbial mat colonisisng an outflow channel of a bore well.</title>
        <authorList>
            <person name="Patel B.K."/>
        </authorList>
    </citation>
    <scope>NUCLEOTIDE SEQUENCE [LARGE SCALE GENOMIC DNA]</scope>
    <source>
        <strain evidence="1 2">R270</strain>
    </source>
</reference>
<name>A0A162MP36_9FIRM</name>
<dbReference type="OrthoDB" id="2079373at2"/>
<dbReference type="AlphaFoldDB" id="A0A162MP36"/>
<dbReference type="RefSeq" id="WP_068748046.1">
    <property type="nucleotide sequence ID" value="NZ_LOHZ01000024.1"/>
</dbReference>
<evidence type="ECO:0000313" key="1">
    <source>
        <dbReference type="EMBL" id="KYO66840.1"/>
    </source>
</evidence>
<comment type="caution">
    <text evidence="1">The sequence shown here is derived from an EMBL/GenBank/DDBJ whole genome shotgun (WGS) entry which is preliminary data.</text>
</comment>
<sequence>MKLFYKKLFAFILIVIFIFTALVIPGCSFGNKQNVEKDNKSLLSGISISEPKPIYNLKNEISKELKGIDKELSDLFSAPDDYEELPPNSTELIEKALNEGKINKEKAAVYKIFSNYDPERLPAEYRSNEPVDTAQYDIRYLIDNWESLSEETRNQVTPYLIPLDDPHSFFYPGNKKQNKNSVSGLKIFNEALAAEEDYKVNVEEFTHDGQKFKILYYEEKNWAAEKKQSLKATVSYIKESIIYSWDKFRPLMGIKPSKPFIIELVKFAERLYGLEWYEDGNYRIRINILYANNEKLNKSTIAHELFHAFQDEMKIGYNTIDEKWLCEATAVWAENYVYPDYNLEHAWHPRFFRTLDKARIGSGKGFEYLSYMFFYYLTDYARVNFIREIIKTAGQSGSKSIRPFLEKNTPKLKETYATFALYNWNWPPVDKYYDNGKITGGPSGKCFKKKIMKVDEEDEVSVSLNPGALMYYLYIFDQKDPTLQHVTITFEKSIADDKYLKRQAILRINGNWVVEDWSSETVKQYCKAKTDKNEDIQALVLIYSNANLKDELKEADKFRVETGKCYKEMQLNLTFEYNYSVPGFEWKSKGNLIENLEIKDHCYYVVKSSSYNFGGEGFIDGKKVVETSGSASFAINNPDIYNSLVRILKKPSDNTEELKDAYEKYGIKENIPPQGILITVPALLEGVVFKGYTVFSFPEPIGTINLSEPLPLDGISQVIAVTPDLNDWNAKGINMSMEVDVFNHKCPIQGAFTVDFNKMAEQLDNIGNVPGIGNGIKLPDSQEMKDALSFLKENNMENLFNLGNQGGAKELSSLNAINAIKNAMIPGKIPSKGSAKLRITVDGVYKKYHGE</sequence>
<evidence type="ECO:0000313" key="2">
    <source>
        <dbReference type="Proteomes" id="UP000075737"/>
    </source>
</evidence>
<proteinExistence type="predicted"/>
<accession>A0A162MP36</accession>
<dbReference type="InterPro" id="IPR045690">
    <property type="entry name" value="DUF6055"/>
</dbReference>
<dbReference type="EMBL" id="LOHZ01000024">
    <property type="protein sequence ID" value="KYO66840.1"/>
    <property type="molecule type" value="Genomic_DNA"/>
</dbReference>
<organism evidence="1 2">
    <name type="scientific">Thermovenabulum gondwanense</name>
    <dbReference type="NCBI Taxonomy" id="520767"/>
    <lineage>
        <taxon>Bacteria</taxon>
        <taxon>Bacillati</taxon>
        <taxon>Bacillota</taxon>
        <taxon>Clostridia</taxon>
        <taxon>Thermosediminibacterales</taxon>
        <taxon>Thermosediminibacteraceae</taxon>
        <taxon>Thermovenabulum</taxon>
    </lineage>
</organism>
<dbReference type="PATRIC" id="fig|520767.4.peg.988"/>
<dbReference type="Pfam" id="PF19527">
    <property type="entry name" value="DUF6055"/>
    <property type="match status" value="1"/>
</dbReference>
<keyword evidence="2" id="KW-1185">Reference proteome</keyword>
<protein>
    <submittedName>
        <fullName evidence="1">Uncharacterized protein</fullName>
    </submittedName>
</protein>